<dbReference type="SUPFAM" id="SSF53784">
    <property type="entry name" value="Phosphofructokinase"/>
    <property type="match status" value="1"/>
</dbReference>
<keyword evidence="5" id="KW-1185">Reference proteome</keyword>
<keyword evidence="3" id="KW-0472">Membrane</keyword>
<proteinExistence type="predicted"/>
<comment type="caution">
    <text evidence="4">The sequence shown here is derived from an EMBL/GenBank/DDBJ whole genome shotgun (WGS) entry which is preliminary data.</text>
</comment>
<dbReference type="PANTHER" id="PTHR43650">
    <property type="entry name" value="PYROPHOSPHATE--FRUCTOSE 6-PHOSPHATE 1-PHOSPHOTRANSFERASE"/>
    <property type="match status" value="1"/>
</dbReference>
<evidence type="ECO:0000313" key="4">
    <source>
        <dbReference type="EMBL" id="PWA58467.1"/>
    </source>
</evidence>
<protein>
    <submittedName>
        <fullName evidence="4">Phosphofructokinase</fullName>
    </submittedName>
</protein>
<dbReference type="PANTHER" id="PTHR43650:SF6">
    <property type="entry name" value="PYROPHOSPHATE--FRUCTOSE 6-PHOSPHATE 1-PHOSPHOTRANSFERASE SUBUNIT BETA"/>
    <property type="match status" value="1"/>
</dbReference>
<organism evidence="4 5">
    <name type="scientific">Artemisia annua</name>
    <name type="common">Sweet wormwood</name>
    <dbReference type="NCBI Taxonomy" id="35608"/>
    <lineage>
        <taxon>Eukaryota</taxon>
        <taxon>Viridiplantae</taxon>
        <taxon>Streptophyta</taxon>
        <taxon>Embryophyta</taxon>
        <taxon>Tracheophyta</taxon>
        <taxon>Spermatophyta</taxon>
        <taxon>Magnoliopsida</taxon>
        <taxon>eudicotyledons</taxon>
        <taxon>Gunneridae</taxon>
        <taxon>Pentapetalae</taxon>
        <taxon>asterids</taxon>
        <taxon>campanulids</taxon>
        <taxon>Asterales</taxon>
        <taxon>Asteraceae</taxon>
        <taxon>Asteroideae</taxon>
        <taxon>Anthemideae</taxon>
        <taxon>Artemisiinae</taxon>
        <taxon>Artemisia</taxon>
    </lineage>
</organism>
<feature type="transmembrane region" description="Helical" evidence="3">
    <location>
        <begin position="44"/>
        <end position="62"/>
    </location>
</feature>
<dbReference type="EMBL" id="PKPP01005889">
    <property type="protein sequence ID" value="PWA58467.1"/>
    <property type="molecule type" value="Genomic_DNA"/>
</dbReference>
<dbReference type="GO" id="GO:0003872">
    <property type="term" value="F:6-phosphofructokinase activity"/>
    <property type="evidence" value="ECO:0007669"/>
    <property type="project" value="InterPro"/>
</dbReference>
<dbReference type="GO" id="GO:0009749">
    <property type="term" value="P:response to glucose"/>
    <property type="evidence" value="ECO:0007669"/>
    <property type="project" value="TreeGrafter"/>
</dbReference>
<name>A0A2U1MB50_ARTAN</name>
<evidence type="ECO:0000256" key="1">
    <source>
        <dbReference type="ARBA" id="ARBA00022490"/>
    </source>
</evidence>
<keyword evidence="4" id="KW-0808">Transferase</keyword>
<dbReference type="OrthoDB" id="1738554at2759"/>
<accession>A0A2U1MB50</accession>
<dbReference type="Proteomes" id="UP000245207">
    <property type="component" value="Unassembled WGS sequence"/>
</dbReference>
<dbReference type="GO" id="GO:0015979">
    <property type="term" value="P:photosynthesis"/>
    <property type="evidence" value="ECO:0007669"/>
    <property type="project" value="TreeGrafter"/>
</dbReference>
<keyword evidence="1" id="KW-0963">Cytoplasm</keyword>
<evidence type="ECO:0000313" key="5">
    <source>
        <dbReference type="Proteomes" id="UP000245207"/>
    </source>
</evidence>
<keyword evidence="4" id="KW-0418">Kinase</keyword>
<reference evidence="4 5" key="1">
    <citation type="journal article" date="2018" name="Mol. Plant">
        <title>The genome of Artemisia annua provides insight into the evolution of Asteraceae family and artemisinin biosynthesis.</title>
        <authorList>
            <person name="Shen Q."/>
            <person name="Zhang L."/>
            <person name="Liao Z."/>
            <person name="Wang S."/>
            <person name="Yan T."/>
            <person name="Shi P."/>
            <person name="Liu M."/>
            <person name="Fu X."/>
            <person name="Pan Q."/>
            <person name="Wang Y."/>
            <person name="Lv Z."/>
            <person name="Lu X."/>
            <person name="Zhang F."/>
            <person name="Jiang W."/>
            <person name="Ma Y."/>
            <person name="Chen M."/>
            <person name="Hao X."/>
            <person name="Li L."/>
            <person name="Tang Y."/>
            <person name="Lv G."/>
            <person name="Zhou Y."/>
            <person name="Sun X."/>
            <person name="Brodelius P.E."/>
            <person name="Rose J.K.C."/>
            <person name="Tang K."/>
        </authorList>
    </citation>
    <scope>NUCLEOTIDE SEQUENCE [LARGE SCALE GENOMIC DNA]</scope>
    <source>
        <strain evidence="5">cv. Huhao1</strain>
        <tissue evidence="4">Leaf</tissue>
    </source>
</reference>
<dbReference type="STRING" id="35608.A0A2U1MB50"/>
<dbReference type="InterPro" id="IPR035966">
    <property type="entry name" value="PKF_sf"/>
</dbReference>
<evidence type="ECO:0000256" key="3">
    <source>
        <dbReference type="SAM" id="Phobius"/>
    </source>
</evidence>
<dbReference type="GO" id="GO:0005829">
    <property type="term" value="C:cytosol"/>
    <property type="evidence" value="ECO:0007669"/>
    <property type="project" value="TreeGrafter"/>
</dbReference>
<keyword evidence="3" id="KW-0812">Transmembrane</keyword>
<dbReference type="GO" id="GO:0047334">
    <property type="term" value="F:diphosphate-fructose-6-phosphate 1-phosphotransferase activity"/>
    <property type="evidence" value="ECO:0007669"/>
    <property type="project" value="TreeGrafter"/>
</dbReference>
<gene>
    <name evidence="4" type="ORF">CTI12_AA398230</name>
</gene>
<keyword evidence="2" id="KW-0324">Glycolysis</keyword>
<keyword evidence="3" id="KW-1133">Transmembrane helix</keyword>
<evidence type="ECO:0000256" key="2">
    <source>
        <dbReference type="ARBA" id="ARBA00023152"/>
    </source>
</evidence>
<sequence length="185" mass="20495">MGSYGQPSASLKAAGSLHEASLKTGVVLSGRQAPDGEKKNIDNFLISLLLFVLFFGWNTKYLQKMTEDSSMYGFRGGLGGVMKGKYVKLTDEIFYRYRNQVCFDMICSGSGRDKKETPEQFKEAQETVTKLRFRWTCGHCHNIHVAVKAFGKRPALQEEGLLTSFLGGGCECEGYTLRVVGHSLG</sequence>
<dbReference type="AlphaFoldDB" id="A0A2U1MB50"/>
<dbReference type="Gene3D" id="3.40.50.450">
    <property type="match status" value="1"/>
</dbReference>